<accession>A0A328DRP4</accession>
<protein>
    <submittedName>
        <fullName evidence="1">Uncharacterized protein</fullName>
    </submittedName>
</protein>
<evidence type="ECO:0000313" key="2">
    <source>
        <dbReference type="Proteomes" id="UP000249390"/>
    </source>
</evidence>
<proteinExistence type="predicted"/>
<evidence type="ECO:0000313" key="1">
    <source>
        <dbReference type="EMBL" id="RAL48304.1"/>
    </source>
</evidence>
<sequence>MVVPFIQGLLVGSSVSHLPNATLNEEEDEEEGFLDLLHAPPLFRESNIENDLLQKSKKVDKYSRAEGCNSGVVGSEKILSIGVGLCLGTIAVLFQRPFGCLGQRKEASPFFLLSCTTA</sequence>
<keyword evidence="2" id="KW-1185">Reference proteome</keyword>
<dbReference type="EMBL" id="NQVE01000098">
    <property type="protein sequence ID" value="RAL48304.1"/>
    <property type="molecule type" value="Genomic_DNA"/>
</dbReference>
<gene>
    <name evidence="1" type="ORF">DM860_005728</name>
</gene>
<dbReference type="Proteomes" id="UP000249390">
    <property type="component" value="Unassembled WGS sequence"/>
</dbReference>
<organism evidence="1 2">
    <name type="scientific">Cuscuta australis</name>
    <dbReference type="NCBI Taxonomy" id="267555"/>
    <lineage>
        <taxon>Eukaryota</taxon>
        <taxon>Viridiplantae</taxon>
        <taxon>Streptophyta</taxon>
        <taxon>Embryophyta</taxon>
        <taxon>Tracheophyta</taxon>
        <taxon>Spermatophyta</taxon>
        <taxon>Magnoliopsida</taxon>
        <taxon>eudicotyledons</taxon>
        <taxon>Gunneridae</taxon>
        <taxon>Pentapetalae</taxon>
        <taxon>asterids</taxon>
        <taxon>lamiids</taxon>
        <taxon>Solanales</taxon>
        <taxon>Convolvulaceae</taxon>
        <taxon>Cuscuteae</taxon>
        <taxon>Cuscuta</taxon>
        <taxon>Cuscuta subgen. Grammica</taxon>
        <taxon>Cuscuta sect. Cleistogrammica</taxon>
    </lineage>
</organism>
<name>A0A328DRP4_9ASTE</name>
<dbReference type="AlphaFoldDB" id="A0A328DRP4"/>
<comment type="caution">
    <text evidence="1">The sequence shown here is derived from an EMBL/GenBank/DDBJ whole genome shotgun (WGS) entry which is preliminary data.</text>
</comment>
<reference evidence="1 2" key="1">
    <citation type="submission" date="2018-06" db="EMBL/GenBank/DDBJ databases">
        <title>The Genome of Cuscuta australis (Dodder) Provides Insight into the Evolution of Plant Parasitism.</title>
        <authorList>
            <person name="Liu H."/>
        </authorList>
    </citation>
    <scope>NUCLEOTIDE SEQUENCE [LARGE SCALE GENOMIC DNA]</scope>
    <source>
        <strain evidence="2">cv. Yunnan</strain>
        <tissue evidence="1">Vines</tissue>
    </source>
</reference>